<dbReference type="Proteomes" id="UP000284120">
    <property type="component" value="Unassembled WGS sequence"/>
</dbReference>
<dbReference type="RefSeq" id="WP_113646764.1">
    <property type="nucleotide sequence ID" value="NZ_QMHN01000002.1"/>
</dbReference>
<dbReference type="GO" id="GO:0000155">
    <property type="term" value="F:phosphorelay sensor kinase activity"/>
    <property type="evidence" value="ECO:0007669"/>
    <property type="project" value="InterPro"/>
</dbReference>
<dbReference type="InterPro" id="IPR011047">
    <property type="entry name" value="Quinoprotein_ADH-like_sf"/>
</dbReference>
<dbReference type="InterPro" id="IPR003961">
    <property type="entry name" value="FN3_dom"/>
</dbReference>
<keyword evidence="1" id="KW-0472">Membrane</keyword>
<keyword evidence="2" id="KW-0732">Signal</keyword>
<dbReference type="Gene3D" id="2.60.40.10">
    <property type="entry name" value="Immunoglobulins"/>
    <property type="match status" value="1"/>
</dbReference>
<name>A0A3S3SSB9_9SPHI</name>
<dbReference type="SUPFAM" id="SSF55874">
    <property type="entry name" value="ATPase domain of HSP90 chaperone/DNA topoisomerase II/histidine kinase"/>
    <property type="match status" value="1"/>
</dbReference>
<keyword evidence="1" id="KW-0812">Transmembrane</keyword>
<dbReference type="InterPro" id="IPR036890">
    <property type="entry name" value="HATPase_C_sf"/>
</dbReference>
<keyword evidence="1" id="KW-1133">Transmembrane helix</keyword>
<dbReference type="PANTHER" id="PTHR34220">
    <property type="entry name" value="SENSOR HISTIDINE KINASE YPDA"/>
    <property type="match status" value="1"/>
</dbReference>
<dbReference type="InterPro" id="IPR013783">
    <property type="entry name" value="Ig-like_fold"/>
</dbReference>
<feature type="domain" description="Signal transduction histidine kinase internal region" evidence="3">
    <location>
        <begin position="780"/>
        <end position="859"/>
    </location>
</feature>
<dbReference type="GO" id="GO:0016020">
    <property type="term" value="C:membrane"/>
    <property type="evidence" value="ECO:0007669"/>
    <property type="project" value="InterPro"/>
</dbReference>
<dbReference type="PANTHER" id="PTHR34220:SF7">
    <property type="entry name" value="SENSOR HISTIDINE KINASE YPDA"/>
    <property type="match status" value="1"/>
</dbReference>
<evidence type="ECO:0000313" key="6">
    <source>
        <dbReference type="Proteomes" id="UP000284120"/>
    </source>
</evidence>
<comment type="caution">
    <text evidence="5">The sequence shown here is derived from an EMBL/GenBank/DDBJ whole genome shotgun (WGS) entry which is preliminary data.</text>
</comment>
<dbReference type="Pfam" id="PF06580">
    <property type="entry name" value="His_kinase"/>
    <property type="match status" value="1"/>
</dbReference>
<dbReference type="SUPFAM" id="SSF63829">
    <property type="entry name" value="Calcium-dependent phosphotriesterase"/>
    <property type="match status" value="2"/>
</dbReference>
<dbReference type="CDD" id="cd00063">
    <property type="entry name" value="FN3"/>
    <property type="match status" value="1"/>
</dbReference>
<keyword evidence="6" id="KW-1185">Reference proteome</keyword>
<proteinExistence type="predicted"/>
<dbReference type="Pfam" id="PF07495">
    <property type="entry name" value="Y_Y_Y"/>
    <property type="match status" value="1"/>
</dbReference>
<feature type="signal peptide" evidence="2">
    <location>
        <begin position="1"/>
        <end position="29"/>
    </location>
</feature>
<dbReference type="AlphaFoldDB" id="A0A3S3SSB9"/>
<evidence type="ECO:0000313" key="5">
    <source>
        <dbReference type="EMBL" id="RWU08240.1"/>
    </source>
</evidence>
<dbReference type="Gene3D" id="3.30.565.10">
    <property type="entry name" value="Histidine kinase-like ATPase, C-terminal domain"/>
    <property type="match status" value="1"/>
</dbReference>
<dbReference type="InterPro" id="IPR015943">
    <property type="entry name" value="WD40/YVTN_repeat-like_dom_sf"/>
</dbReference>
<dbReference type="Gene3D" id="2.130.10.10">
    <property type="entry name" value="YVTN repeat-like/Quinoprotein amine dehydrogenase"/>
    <property type="match status" value="3"/>
</dbReference>
<protein>
    <submittedName>
        <fullName evidence="5">Diguanylate cyclase</fullName>
    </submittedName>
</protein>
<dbReference type="InterPro" id="IPR010559">
    <property type="entry name" value="Sig_transdc_His_kin_internal"/>
</dbReference>
<feature type="domain" description="Two component regulator three Y" evidence="4">
    <location>
        <begin position="672"/>
        <end position="723"/>
    </location>
</feature>
<gene>
    <name evidence="5" type="ORF">DPV69_07630</name>
</gene>
<dbReference type="EMBL" id="SAYW01000002">
    <property type="protein sequence ID" value="RWU08240.1"/>
    <property type="molecule type" value="Genomic_DNA"/>
</dbReference>
<dbReference type="OrthoDB" id="9809670at2"/>
<dbReference type="InterPro" id="IPR050640">
    <property type="entry name" value="Bact_2-comp_sensor_kinase"/>
</dbReference>
<dbReference type="InterPro" id="IPR011110">
    <property type="entry name" value="Reg_prop"/>
</dbReference>
<feature type="chain" id="PRO_5018635610" evidence="2">
    <location>
        <begin position="30"/>
        <end position="981"/>
    </location>
</feature>
<dbReference type="InterPro" id="IPR011123">
    <property type="entry name" value="Y_Y_Y"/>
</dbReference>
<dbReference type="Pfam" id="PF07494">
    <property type="entry name" value="Reg_prop"/>
    <property type="match status" value="4"/>
</dbReference>
<sequence>MRYCKVKNKSAIWLIGFLLIILNSLSTFAQTVYLPHYSTKDGLPSNNCFYMLQDQKGFIWIATDAGVSRFDGAVFENFSVDDGLPDNQILQLREDSKGRIWFMALNGQLSYFLNGKIHNEKNNSNLKDLNFNGVVVSFLEDSKGRLWFGTNNNVIGVWDGTKTIKMVSKDSHFKYQNAYLYEDHNKHIKAFTNIAAFSYKNGSFTLTHQQRYPLSYKTIYQRRNGIYFLDKDGLNHLSNTGLKQMLPIDQKLLESNLGYMYMNDSELWICNETGVKGMRYDGRSASFLQGVNVNQVIEDRQDNLWFTTKNGIYKLPQLKDQLYTFNREDGLNNSMIKSILKDKYNRLWLGANNGIINILDLKTKNSVQINLPNPEQYNVIKQLVLDKKNAKVFFASDYGLGAVNSNYPVSKDFKFLRETNNNMFVVKNFTIDTTTKLTLSMSSGVVIINDRNKLEFSVLKYKEQQDFFRDRSYRVFYDKGQNLWFSNISGLSEFNHNKLNKHYEKYPLLTKRINDMRQLPDGSIAMATDGYGIIIFKGGKITQLIDYKRGLSNNIINKLFVRDNNLWAISNTGINRISFNKEKAIVSAFDDVNGILSDNLNDLYIDKDTAYFATNNGLVYFAYNHLLQTSQAPKVYITAVVNNRQSLDLNSSFKLKPIEQSLIINYSAIDFNSKNISYRYRLKNNGNWIETKNRRLELSSLEPGEYIFEVSAKNQNSNWGEPAKIKLILEKKFYQTWWFIGALLLLGGYLIYVISVAITRRQKNKEQEQLLLKNKILMLEQQALQAMMNPHFVFNVMNSIQHYINTKNTSSANKVLTGFARLIRKNLEICTQSYISLEEEINYLNLYLNLEKNRFGEKFHFEIHVDPQIDKEETMIPSMLLQPYIENAIWHGIMPKEEGGTVTINISEQNEETLLIRIIDDGIGIDNSLAAKKDGHQSKGMDLTKERINLLNKIEAKSIQLDIKQHGKTGTIVSISIPFTP</sequence>
<dbReference type="SUPFAM" id="SSF50998">
    <property type="entry name" value="Quinoprotein alcohol dehydrogenase-like"/>
    <property type="match status" value="1"/>
</dbReference>
<feature type="transmembrane region" description="Helical" evidence="1">
    <location>
        <begin position="737"/>
        <end position="758"/>
    </location>
</feature>
<reference evidence="5 6" key="1">
    <citation type="submission" date="2018-06" db="EMBL/GenBank/DDBJ databases">
        <title>Pedobacter endophyticus sp. nov., an endophytic bacterium isolated from a leaf of Triticum aestivum.</title>
        <authorList>
            <person name="Zhang L."/>
        </authorList>
    </citation>
    <scope>NUCLEOTIDE SEQUENCE [LARGE SCALE GENOMIC DNA]</scope>
    <source>
        <strain evidence="5 6">CM134L-2</strain>
    </source>
</reference>
<evidence type="ECO:0000259" key="4">
    <source>
        <dbReference type="Pfam" id="PF07495"/>
    </source>
</evidence>
<accession>A0A3S3SSB9</accession>
<evidence type="ECO:0000259" key="3">
    <source>
        <dbReference type="Pfam" id="PF06580"/>
    </source>
</evidence>
<organism evidence="5 6">
    <name type="scientific">Pedobacter chitinilyticus</name>
    <dbReference type="NCBI Taxonomy" id="2233776"/>
    <lineage>
        <taxon>Bacteria</taxon>
        <taxon>Pseudomonadati</taxon>
        <taxon>Bacteroidota</taxon>
        <taxon>Sphingobacteriia</taxon>
        <taxon>Sphingobacteriales</taxon>
        <taxon>Sphingobacteriaceae</taxon>
        <taxon>Pedobacter</taxon>
    </lineage>
</organism>
<evidence type="ECO:0000256" key="1">
    <source>
        <dbReference type="SAM" id="Phobius"/>
    </source>
</evidence>
<evidence type="ECO:0000256" key="2">
    <source>
        <dbReference type="SAM" id="SignalP"/>
    </source>
</evidence>